<accession>A0A8H6L4W5</accession>
<name>A0A8H6L4W5_9LECA</name>
<dbReference type="EMBL" id="JACCJC010000024">
    <property type="protein sequence ID" value="KAF6235700.1"/>
    <property type="molecule type" value="Genomic_DNA"/>
</dbReference>
<proteinExistence type="predicted"/>
<comment type="caution">
    <text evidence="1">The sequence shown here is derived from an EMBL/GenBank/DDBJ whole genome shotgun (WGS) entry which is preliminary data.</text>
</comment>
<dbReference type="RefSeq" id="XP_037165068.1">
    <property type="nucleotide sequence ID" value="XM_037308294.1"/>
</dbReference>
<dbReference type="GeneID" id="59288044"/>
<keyword evidence="2" id="KW-1185">Reference proteome</keyword>
<dbReference type="Proteomes" id="UP000578531">
    <property type="component" value="Unassembled WGS sequence"/>
</dbReference>
<gene>
    <name evidence="1" type="ORF">HO173_006383</name>
</gene>
<evidence type="ECO:0000313" key="1">
    <source>
        <dbReference type="EMBL" id="KAF6235700.1"/>
    </source>
</evidence>
<dbReference type="AlphaFoldDB" id="A0A8H6L4W5"/>
<dbReference type="OrthoDB" id="4149149at2759"/>
<sequence>MVSTRVMERCADPLLQLEIDEWILDYLIFSAIKALLEDYKGSKDGPADASDKQERASVCLQLVDSFFTTFCTIHPDHHASLDLQFRLRLLKFTAMSTKRSAPAEATLPEPALKNLRHRRQEQAVSFRSGDNDFAALDLPDLTEYLAPLNVMEIKKEHIGHESTGGNIMMSDPHGLFPPAISLLDTIPFFMAVSAAQISMQEGTITDTWMRLAAGYMAQAVAEQYLVYGSQRQEVLQEAFAWGFDPECSAEDGTDDFQINAMFWGVDTVVDGWDRIRDEHAQALIPPAGADLQLHLETLMANDLSIAEFERRLIDFLDKMLMGQSKPFLLQMESGKVDGLPRKEIKDLFEAIGMI</sequence>
<reference evidence="1 2" key="1">
    <citation type="journal article" date="2020" name="Genomics">
        <title>Complete, high-quality genomes from long-read metagenomic sequencing of two wolf lichen thalli reveals enigmatic genome architecture.</title>
        <authorList>
            <person name="McKenzie S.K."/>
            <person name="Walston R.F."/>
            <person name="Allen J.L."/>
        </authorList>
    </citation>
    <scope>NUCLEOTIDE SEQUENCE [LARGE SCALE GENOMIC DNA]</scope>
    <source>
        <strain evidence="1">WasteWater2</strain>
    </source>
</reference>
<protein>
    <submittedName>
        <fullName evidence="1">Uncharacterized protein</fullName>
    </submittedName>
</protein>
<organism evidence="1 2">
    <name type="scientific">Letharia columbiana</name>
    <dbReference type="NCBI Taxonomy" id="112416"/>
    <lineage>
        <taxon>Eukaryota</taxon>
        <taxon>Fungi</taxon>
        <taxon>Dikarya</taxon>
        <taxon>Ascomycota</taxon>
        <taxon>Pezizomycotina</taxon>
        <taxon>Lecanoromycetes</taxon>
        <taxon>OSLEUM clade</taxon>
        <taxon>Lecanoromycetidae</taxon>
        <taxon>Lecanorales</taxon>
        <taxon>Lecanorineae</taxon>
        <taxon>Parmeliaceae</taxon>
        <taxon>Letharia</taxon>
    </lineage>
</organism>
<evidence type="ECO:0000313" key="2">
    <source>
        <dbReference type="Proteomes" id="UP000578531"/>
    </source>
</evidence>